<proteinExistence type="predicted"/>
<dbReference type="AlphaFoldDB" id="H2J638"/>
<evidence type="ECO:0000313" key="3">
    <source>
        <dbReference type="Proteomes" id="UP000007161"/>
    </source>
</evidence>
<accession>H2J638</accession>
<feature type="repeat" description="TPR" evidence="1">
    <location>
        <begin position="9"/>
        <end position="42"/>
    </location>
</feature>
<dbReference type="Pfam" id="PF12895">
    <property type="entry name" value="ANAPC3"/>
    <property type="match status" value="1"/>
</dbReference>
<sequence length="154" mass="18157">MELQNKKEINYYISIANMALKESNVDFAIENYEMVLKDEPNNIIALHNLGVCYLMKNEYSKAADFFRKAINNGFNSEETNFYLMKALFESGKYEECIKIKVNEMYFMEMNMLLLRSYLKLKEFSKASEILNLLKLNGFSNQELNLIEQIIKIKK</sequence>
<dbReference type="PROSITE" id="PS50005">
    <property type="entry name" value="TPR"/>
    <property type="match status" value="2"/>
</dbReference>
<dbReference type="KEGG" id="mpz:Marpi_0661"/>
<dbReference type="SMART" id="SM00028">
    <property type="entry name" value="TPR"/>
    <property type="match status" value="2"/>
</dbReference>
<feature type="repeat" description="TPR" evidence="1">
    <location>
        <begin position="43"/>
        <end position="76"/>
    </location>
</feature>
<dbReference type="Gene3D" id="1.25.40.10">
    <property type="entry name" value="Tetratricopeptide repeat domain"/>
    <property type="match status" value="1"/>
</dbReference>
<dbReference type="eggNOG" id="COG4783">
    <property type="taxonomic scope" value="Bacteria"/>
</dbReference>
<evidence type="ECO:0000256" key="1">
    <source>
        <dbReference type="PROSITE-ProRule" id="PRU00339"/>
    </source>
</evidence>
<evidence type="ECO:0000313" key="2">
    <source>
        <dbReference type="EMBL" id="AEX85099.1"/>
    </source>
</evidence>
<reference evidence="2 3" key="1">
    <citation type="journal article" date="2012" name="J. Bacteriol.">
        <title>Complete Genome Sequence of the Thermophilic, Piezophilic, Heterotrophic Bacterium Marinitoga piezophila KA3.</title>
        <authorList>
            <person name="Lucas S."/>
            <person name="Han J."/>
            <person name="Lapidus A."/>
            <person name="Cheng J.F."/>
            <person name="Goodwin L.A."/>
            <person name="Pitluck S."/>
            <person name="Peters L."/>
            <person name="Mikhailova N."/>
            <person name="Teshima H."/>
            <person name="Detter J.C."/>
            <person name="Han C."/>
            <person name="Tapia R."/>
            <person name="Land M."/>
            <person name="Hauser L."/>
            <person name="Kyrpides N.C."/>
            <person name="Ivanova N."/>
            <person name="Pagani I."/>
            <person name="Vannier P."/>
            <person name="Oger P."/>
            <person name="Bartlett D.H."/>
            <person name="Noll K.M."/>
            <person name="Woyke T."/>
            <person name="Jebbar M."/>
        </authorList>
    </citation>
    <scope>NUCLEOTIDE SEQUENCE [LARGE SCALE GENOMIC DNA]</scope>
    <source>
        <strain evidence="3">DSM 14283 / JCM 11233 / KA3</strain>
    </source>
</reference>
<dbReference type="InterPro" id="IPR011990">
    <property type="entry name" value="TPR-like_helical_dom_sf"/>
</dbReference>
<protein>
    <submittedName>
        <fullName evidence="2">Tetratricopeptide repeat protein</fullName>
    </submittedName>
</protein>
<dbReference type="STRING" id="443254.Marpi_0661"/>
<keyword evidence="1" id="KW-0802">TPR repeat</keyword>
<dbReference type="InterPro" id="IPR019734">
    <property type="entry name" value="TPR_rpt"/>
</dbReference>
<organism evidence="2 3">
    <name type="scientific">Marinitoga piezophila (strain DSM 14283 / JCM 11233 / KA3)</name>
    <dbReference type="NCBI Taxonomy" id="443254"/>
    <lineage>
        <taxon>Bacteria</taxon>
        <taxon>Thermotogati</taxon>
        <taxon>Thermotogota</taxon>
        <taxon>Thermotogae</taxon>
        <taxon>Petrotogales</taxon>
        <taxon>Petrotogaceae</taxon>
        <taxon>Marinitoga</taxon>
    </lineage>
</organism>
<gene>
    <name evidence="2" type="ordered locus">Marpi_0661</name>
</gene>
<dbReference type="Proteomes" id="UP000007161">
    <property type="component" value="Chromosome"/>
</dbReference>
<dbReference type="HOGENOM" id="CLU_1702176_0_0_0"/>
<name>H2J638_MARPK</name>
<dbReference type="SUPFAM" id="SSF48452">
    <property type="entry name" value="TPR-like"/>
    <property type="match status" value="1"/>
</dbReference>
<dbReference type="EMBL" id="CP003257">
    <property type="protein sequence ID" value="AEX85099.1"/>
    <property type="molecule type" value="Genomic_DNA"/>
</dbReference>
<keyword evidence="3" id="KW-1185">Reference proteome</keyword>
<reference evidence="3" key="2">
    <citation type="submission" date="2012-01" db="EMBL/GenBank/DDBJ databases">
        <title>Complete sequence of chromosome of Marinitoga piezophila KA3.</title>
        <authorList>
            <person name="Lucas S."/>
            <person name="Han J."/>
            <person name="Lapidus A."/>
            <person name="Cheng J.-F."/>
            <person name="Goodwin L."/>
            <person name="Pitluck S."/>
            <person name="Peters L."/>
            <person name="Mikhailova N."/>
            <person name="Teshima H."/>
            <person name="Detter J.C."/>
            <person name="Han C."/>
            <person name="Tapia R."/>
            <person name="Land M."/>
            <person name="Hauser L."/>
            <person name="Kyrpides N."/>
            <person name="Ivanova N."/>
            <person name="Pagani I."/>
            <person name="Jebbar M."/>
            <person name="Vannier P."/>
            <person name="Oger P."/>
            <person name="Cario A."/>
            <person name="Bartlett D."/>
            <person name="Noll K.M."/>
            <person name="Woyke T."/>
        </authorList>
    </citation>
    <scope>NUCLEOTIDE SEQUENCE [LARGE SCALE GENOMIC DNA]</scope>
    <source>
        <strain evidence="3">DSM 14283 / JCM 11233 / KA3</strain>
    </source>
</reference>